<sequence length="79" mass="8648">MNAHQHMPDNMPFGLKGFPKVERIDGVRNIVYLTCGDSVPIVHYMAGGEECGNPLRADTLVAGPYQDKWLVLPIPDGAL</sequence>
<reference evidence="1 2" key="1">
    <citation type="submission" date="2018-07" db="EMBL/GenBank/DDBJ databases">
        <title>Giant CbK-like Caulobacter bacteriophages have genetically divergent genomes.</title>
        <authorList>
            <person name="Wilson K.M."/>
            <person name="Ely B."/>
        </authorList>
    </citation>
    <scope>NUCLEOTIDE SEQUENCE [LARGE SCALE GENOMIC DNA]</scope>
</reference>
<evidence type="ECO:0000313" key="1">
    <source>
        <dbReference type="EMBL" id="AXQ68255.1"/>
    </source>
</evidence>
<accession>A0A385EBA0</accession>
<dbReference type="Proteomes" id="UP000258997">
    <property type="component" value="Segment"/>
</dbReference>
<gene>
    <name evidence="1" type="ORF">CcrBL10_gp051</name>
</gene>
<keyword evidence="2" id="KW-1185">Reference proteome</keyword>
<organism evidence="1 2">
    <name type="scientific">Caulobacter phage CcrBL10</name>
    <dbReference type="NCBI Taxonomy" id="2283269"/>
    <lineage>
        <taxon>Viruses</taxon>
        <taxon>Duplodnaviria</taxon>
        <taxon>Heunggongvirae</taxon>
        <taxon>Uroviricota</taxon>
        <taxon>Caudoviricetes</taxon>
        <taxon>Jeanschmidtviridae</taxon>
        <taxon>Poindextervirus</taxon>
        <taxon>Poindextervirus BL10</taxon>
    </lineage>
</organism>
<dbReference type="EMBL" id="MH588544">
    <property type="protein sequence ID" value="AXQ68255.1"/>
    <property type="molecule type" value="Genomic_DNA"/>
</dbReference>
<evidence type="ECO:0000313" key="2">
    <source>
        <dbReference type="Proteomes" id="UP000258997"/>
    </source>
</evidence>
<protein>
    <submittedName>
        <fullName evidence="1">Uncharacterized protein</fullName>
    </submittedName>
</protein>
<name>A0A385EBA0_9CAUD</name>
<proteinExistence type="predicted"/>